<reference evidence="2 3" key="1">
    <citation type="journal article" date="2015" name="Nature">
        <title>rRNA introns, odd ribosomes, and small enigmatic genomes across a large radiation of phyla.</title>
        <authorList>
            <person name="Brown C.T."/>
            <person name="Hug L.A."/>
            <person name="Thomas B.C."/>
            <person name="Sharon I."/>
            <person name="Castelle C.J."/>
            <person name="Singh A."/>
            <person name="Wilkins M.J."/>
            <person name="Williams K.H."/>
            <person name="Banfield J.F."/>
        </authorList>
    </citation>
    <scope>NUCLEOTIDE SEQUENCE [LARGE SCALE GENOMIC DNA]</scope>
</reference>
<dbReference type="AlphaFoldDB" id="A0A0G0QN41"/>
<comment type="caution">
    <text evidence="2">The sequence shown here is derived from an EMBL/GenBank/DDBJ whole genome shotgun (WGS) entry which is preliminary data.</text>
</comment>
<accession>A0A0G0QN41</accession>
<organism evidence="2 3">
    <name type="scientific">Candidatus Woesebacteria bacterium GW2011_GWA1_39_21</name>
    <dbReference type="NCBI Taxonomy" id="1618550"/>
    <lineage>
        <taxon>Bacteria</taxon>
        <taxon>Candidatus Woeseibacteriota</taxon>
    </lineage>
</organism>
<dbReference type="STRING" id="1618550.UT39_C0003G0069"/>
<evidence type="ECO:0000256" key="1">
    <source>
        <dbReference type="SAM" id="Phobius"/>
    </source>
</evidence>
<feature type="transmembrane region" description="Helical" evidence="1">
    <location>
        <begin position="36"/>
        <end position="54"/>
    </location>
</feature>
<sequence length="85" mass="9545">MADFKDKYSIAHYIPLVAVAVATLIGFFIFAHDKPFKVSMTVAFGVSYFCWGLIHHHIHKDLNAEIAIEYLVICIFGVSAVVFIL</sequence>
<protein>
    <submittedName>
        <fullName evidence="2">Uncharacterized protein</fullName>
    </submittedName>
</protein>
<evidence type="ECO:0000313" key="2">
    <source>
        <dbReference type="EMBL" id="KKR11800.1"/>
    </source>
</evidence>
<feature type="transmembrane region" description="Helical" evidence="1">
    <location>
        <begin position="66"/>
        <end position="84"/>
    </location>
</feature>
<name>A0A0G0QN41_9BACT</name>
<dbReference type="EMBL" id="LBWP01000003">
    <property type="protein sequence ID" value="KKR11800.1"/>
    <property type="molecule type" value="Genomic_DNA"/>
</dbReference>
<keyword evidence="1" id="KW-0472">Membrane</keyword>
<dbReference type="Proteomes" id="UP000034246">
    <property type="component" value="Unassembled WGS sequence"/>
</dbReference>
<keyword evidence="1" id="KW-1133">Transmembrane helix</keyword>
<keyword evidence="1" id="KW-0812">Transmembrane</keyword>
<evidence type="ECO:0000313" key="3">
    <source>
        <dbReference type="Proteomes" id="UP000034246"/>
    </source>
</evidence>
<feature type="transmembrane region" description="Helical" evidence="1">
    <location>
        <begin position="12"/>
        <end position="30"/>
    </location>
</feature>
<gene>
    <name evidence="2" type="ORF">UT39_C0003G0069</name>
</gene>
<proteinExistence type="predicted"/>